<dbReference type="InterPro" id="IPR050324">
    <property type="entry name" value="CDP-alcohol_PTase-I"/>
</dbReference>
<keyword evidence="9" id="KW-0594">Phospholipid biosynthesis</keyword>
<dbReference type="InterPro" id="IPR048254">
    <property type="entry name" value="CDP_ALCOHOL_P_TRANSF_CS"/>
</dbReference>
<dbReference type="Pfam" id="PF08009">
    <property type="entry name" value="CDP-OH_P_tran_2"/>
    <property type="match status" value="1"/>
</dbReference>
<dbReference type="RefSeq" id="WP_254744383.1">
    <property type="nucleotide sequence ID" value="NZ_JANCLU010000017.1"/>
</dbReference>
<feature type="transmembrane region" description="Helical" evidence="12">
    <location>
        <begin position="178"/>
        <end position="196"/>
    </location>
</feature>
<dbReference type="Proteomes" id="UP001205890">
    <property type="component" value="Unassembled WGS sequence"/>
</dbReference>
<dbReference type="Gene3D" id="1.20.120.1760">
    <property type="match status" value="1"/>
</dbReference>
<evidence type="ECO:0000256" key="9">
    <source>
        <dbReference type="ARBA" id="ARBA00023209"/>
    </source>
</evidence>
<dbReference type="PANTHER" id="PTHR14269:SF61">
    <property type="entry name" value="CDP-DIACYLGLYCEROL--SERINE O-PHOSPHATIDYLTRANSFERASE"/>
    <property type="match status" value="1"/>
</dbReference>
<name>A0ABT1LGK0_9HYPH</name>
<keyword evidence="5 12" id="KW-0812">Transmembrane</keyword>
<evidence type="ECO:0000256" key="5">
    <source>
        <dbReference type="ARBA" id="ARBA00022692"/>
    </source>
</evidence>
<comment type="caution">
    <text evidence="14">The sequence shown here is derived from an EMBL/GenBank/DDBJ whole genome shotgun (WGS) entry which is preliminary data.</text>
</comment>
<evidence type="ECO:0000256" key="4">
    <source>
        <dbReference type="ARBA" id="ARBA00022679"/>
    </source>
</evidence>
<keyword evidence="6 12" id="KW-1133">Transmembrane helix</keyword>
<evidence type="ECO:0000256" key="3">
    <source>
        <dbReference type="ARBA" id="ARBA00022516"/>
    </source>
</evidence>
<organism evidence="14 15">
    <name type="scientific">Alsobacter ponti</name>
    <dbReference type="NCBI Taxonomy" id="2962936"/>
    <lineage>
        <taxon>Bacteria</taxon>
        <taxon>Pseudomonadati</taxon>
        <taxon>Pseudomonadota</taxon>
        <taxon>Alphaproteobacteria</taxon>
        <taxon>Hyphomicrobiales</taxon>
        <taxon>Alsobacteraceae</taxon>
        <taxon>Alsobacter</taxon>
    </lineage>
</organism>
<dbReference type="InterPro" id="IPR043130">
    <property type="entry name" value="CDP-OH_PTrfase_TM_dom"/>
</dbReference>
<dbReference type="PANTHER" id="PTHR14269">
    <property type="entry name" value="CDP-DIACYLGLYCEROL--GLYCEROL-3-PHOSPHATE 3-PHOSPHATIDYLTRANSFERASE-RELATED"/>
    <property type="match status" value="1"/>
</dbReference>
<dbReference type="Pfam" id="PF01066">
    <property type="entry name" value="CDP-OH_P_transf"/>
    <property type="match status" value="1"/>
</dbReference>
<feature type="domain" description="CDP-alcohol phosphatidyltransferase C-terminal" evidence="13">
    <location>
        <begin position="215"/>
        <end position="251"/>
    </location>
</feature>
<keyword evidence="10" id="KW-1208">Phospholipid metabolism</keyword>
<feature type="transmembrane region" description="Helical" evidence="12">
    <location>
        <begin position="26"/>
        <end position="48"/>
    </location>
</feature>
<evidence type="ECO:0000256" key="2">
    <source>
        <dbReference type="ARBA" id="ARBA00010441"/>
    </source>
</evidence>
<proteinExistence type="inferred from homology"/>
<comment type="similarity">
    <text evidence="2 11">Belongs to the CDP-alcohol phosphatidyltransferase class-I family.</text>
</comment>
<evidence type="ECO:0000256" key="10">
    <source>
        <dbReference type="ARBA" id="ARBA00023264"/>
    </source>
</evidence>
<evidence type="ECO:0000259" key="13">
    <source>
        <dbReference type="Pfam" id="PF08009"/>
    </source>
</evidence>
<dbReference type="EMBL" id="JANCLU010000017">
    <property type="protein sequence ID" value="MCP8940071.1"/>
    <property type="molecule type" value="Genomic_DNA"/>
</dbReference>
<feature type="transmembrane region" description="Helical" evidence="12">
    <location>
        <begin position="117"/>
        <end position="139"/>
    </location>
</feature>
<keyword evidence="7" id="KW-0443">Lipid metabolism</keyword>
<dbReference type="InterPro" id="IPR000462">
    <property type="entry name" value="CDP-OH_P_trans"/>
</dbReference>
<evidence type="ECO:0000256" key="12">
    <source>
        <dbReference type="SAM" id="Phobius"/>
    </source>
</evidence>
<evidence type="ECO:0000313" key="15">
    <source>
        <dbReference type="Proteomes" id="UP001205890"/>
    </source>
</evidence>
<evidence type="ECO:0000256" key="11">
    <source>
        <dbReference type="RuleBase" id="RU003750"/>
    </source>
</evidence>
<dbReference type="InterPro" id="IPR012616">
    <property type="entry name" value="CDP-OH_P_trans_C"/>
</dbReference>
<feature type="transmembrane region" description="Helical" evidence="12">
    <location>
        <begin position="91"/>
        <end position="111"/>
    </location>
</feature>
<evidence type="ECO:0000256" key="7">
    <source>
        <dbReference type="ARBA" id="ARBA00023098"/>
    </source>
</evidence>
<reference evidence="14 15" key="1">
    <citation type="submission" date="2022-07" db="EMBL/GenBank/DDBJ databases">
        <authorList>
            <person name="Li W.-J."/>
            <person name="Deng Q.-Q."/>
        </authorList>
    </citation>
    <scope>NUCLEOTIDE SEQUENCE [LARGE SCALE GENOMIC DNA]</scope>
    <source>
        <strain evidence="14 15">SYSU M60028</strain>
    </source>
</reference>
<evidence type="ECO:0000256" key="1">
    <source>
        <dbReference type="ARBA" id="ARBA00004141"/>
    </source>
</evidence>
<protein>
    <submittedName>
        <fullName evidence="14">Phosphatidylcholine/phosphatidylserine synthase</fullName>
    </submittedName>
</protein>
<evidence type="ECO:0000256" key="6">
    <source>
        <dbReference type="ARBA" id="ARBA00022989"/>
    </source>
</evidence>
<sequence length="284" mass="30965">MTDLFPPYEPGDEPRRRRFKPVPLRVLLPNIVTLLSLCAGLTAMRYAVHGEAQMDRAVYAILVAAVLDGLDGRLARLLKGTSRFGAELDSLADFVSFGVAPAFVLYTFSLHEIGSPGWIVALAYAMACALRLARFNVMIDDPARPDWQKNFFVGIPAPAGALAALLPLYLHLDGFSRPMGFAVVEAAYLLFVALMMVSRIPTYAGKTLGTRVPREWVVPMLIAAALAVALMVSHTFEMLTLITVTYLALIPLGVRAYRRRERGEDVPPEVVAAAAAGLDDKPRP</sequence>
<keyword evidence="15" id="KW-1185">Reference proteome</keyword>
<evidence type="ECO:0000313" key="14">
    <source>
        <dbReference type="EMBL" id="MCP8940071.1"/>
    </source>
</evidence>
<gene>
    <name evidence="14" type="ORF">NK718_16210</name>
</gene>
<keyword evidence="8 12" id="KW-0472">Membrane</keyword>
<feature type="transmembrane region" description="Helical" evidence="12">
    <location>
        <begin position="151"/>
        <end position="172"/>
    </location>
</feature>
<dbReference type="PROSITE" id="PS00379">
    <property type="entry name" value="CDP_ALCOHOL_P_TRANSF"/>
    <property type="match status" value="1"/>
</dbReference>
<accession>A0ABT1LGK0</accession>
<comment type="subcellular location">
    <subcellularLocation>
        <location evidence="1">Membrane</location>
        <topology evidence="1">Multi-pass membrane protein</topology>
    </subcellularLocation>
</comment>
<evidence type="ECO:0000256" key="8">
    <source>
        <dbReference type="ARBA" id="ARBA00023136"/>
    </source>
</evidence>
<keyword evidence="3" id="KW-0444">Lipid biosynthesis</keyword>
<keyword evidence="4 11" id="KW-0808">Transferase</keyword>
<feature type="transmembrane region" description="Helical" evidence="12">
    <location>
        <begin position="216"/>
        <end position="232"/>
    </location>
</feature>